<reference evidence="1" key="1">
    <citation type="submission" date="2006-09" db="EMBL/GenBank/DDBJ databases">
        <title>Complete sequence of Rhodopseudomonas palustris BisA53.</title>
        <authorList>
            <consortium name="US DOE Joint Genome Institute"/>
            <person name="Copeland A."/>
            <person name="Lucas S."/>
            <person name="Lapidus A."/>
            <person name="Barry K."/>
            <person name="Detter J.C."/>
            <person name="Glavina del Rio T."/>
            <person name="Hammon N."/>
            <person name="Israni S."/>
            <person name="Dalin E."/>
            <person name="Tice H."/>
            <person name="Pitluck S."/>
            <person name="Chain P."/>
            <person name="Malfatti S."/>
            <person name="Shin M."/>
            <person name="Vergez L."/>
            <person name="Schmutz J."/>
            <person name="Larimer F."/>
            <person name="Land M."/>
            <person name="Hauser L."/>
            <person name="Pelletier D.A."/>
            <person name="Kyrpides N."/>
            <person name="Kim E."/>
            <person name="Harwood C.S."/>
            <person name="Oda Y."/>
            <person name="Richardson P."/>
        </authorList>
    </citation>
    <scope>NUCLEOTIDE SEQUENCE [LARGE SCALE GENOMIC DNA]</scope>
    <source>
        <strain evidence="1">BisA53</strain>
    </source>
</reference>
<dbReference type="AlphaFoldDB" id="Q07R97"/>
<name>Q07R97_RHOP5</name>
<dbReference type="OrthoDB" id="9951865at2"/>
<dbReference type="STRING" id="316055.RPE_1588"/>
<organism evidence="1">
    <name type="scientific">Rhodopseudomonas palustris (strain BisA53)</name>
    <dbReference type="NCBI Taxonomy" id="316055"/>
    <lineage>
        <taxon>Bacteria</taxon>
        <taxon>Pseudomonadati</taxon>
        <taxon>Pseudomonadota</taxon>
        <taxon>Alphaproteobacteria</taxon>
        <taxon>Hyphomicrobiales</taxon>
        <taxon>Nitrobacteraceae</taxon>
        <taxon>Rhodopseudomonas</taxon>
    </lineage>
</organism>
<dbReference type="HOGENOM" id="CLU_2466977_0_0_5"/>
<dbReference type="KEGG" id="rpe:RPE_1588"/>
<proteinExistence type="predicted"/>
<sequence length="88" mass="9745">MAQPRRLTHESDIPRAALCRLKAIASEQRAKEATDPAVRQDWEELAIEWHLAANLAGSAEAPRHHEPHGIGYYIDHLAGAIHSVAHRG</sequence>
<dbReference type="EMBL" id="CP000463">
    <property type="protein sequence ID" value="ABJ05537.1"/>
    <property type="molecule type" value="Genomic_DNA"/>
</dbReference>
<protein>
    <submittedName>
        <fullName evidence="1">Uncharacterized protein</fullName>
    </submittedName>
</protein>
<gene>
    <name evidence="1" type="ordered locus">RPE_1588</name>
</gene>
<accession>Q07R97</accession>
<evidence type="ECO:0000313" key="1">
    <source>
        <dbReference type="EMBL" id="ABJ05537.1"/>
    </source>
</evidence>